<evidence type="ECO:0000256" key="3">
    <source>
        <dbReference type="ARBA" id="ARBA00023125"/>
    </source>
</evidence>
<keyword evidence="5" id="KW-0540">Nuclease</keyword>
<dbReference type="InterPro" id="IPR044946">
    <property type="entry name" value="Restrct_endonuc_typeI_TRD_sf"/>
</dbReference>
<keyword evidence="3" id="KW-0238">DNA-binding</keyword>
<dbReference type="PANTHER" id="PTHR30408:SF13">
    <property type="entry name" value="TYPE I RESTRICTION ENZYME HINDI SPECIFICITY SUBUNIT"/>
    <property type="match status" value="1"/>
</dbReference>
<dbReference type="Pfam" id="PF01420">
    <property type="entry name" value="Methylase_S"/>
    <property type="match status" value="1"/>
</dbReference>
<proteinExistence type="inferred from homology"/>
<dbReference type="Gene3D" id="1.10.287.1120">
    <property type="entry name" value="Bipartite methylase S protein"/>
    <property type="match status" value="1"/>
</dbReference>
<evidence type="ECO:0000313" key="6">
    <source>
        <dbReference type="Proteomes" id="UP001281024"/>
    </source>
</evidence>
<comment type="caution">
    <text evidence="5">The sequence shown here is derived from an EMBL/GenBank/DDBJ whole genome shotgun (WGS) entry which is preliminary data.</text>
</comment>
<evidence type="ECO:0000256" key="2">
    <source>
        <dbReference type="ARBA" id="ARBA00022747"/>
    </source>
</evidence>
<organism evidence="5 6">
    <name type="scientific">Oenococcus oeni</name>
    <name type="common">Leuconostoc oenos</name>
    <dbReference type="NCBI Taxonomy" id="1247"/>
    <lineage>
        <taxon>Bacteria</taxon>
        <taxon>Bacillati</taxon>
        <taxon>Bacillota</taxon>
        <taxon>Bacilli</taxon>
        <taxon>Lactobacillales</taxon>
        <taxon>Lactobacillaceae</taxon>
        <taxon>Oenococcus</taxon>
    </lineage>
</organism>
<evidence type="ECO:0000259" key="4">
    <source>
        <dbReference type="Pfam" id="PF01420"/>
    </source>
</evidence>
<dbReference type="SUPFAM" id="SSF116734">
    <property type="entry name" value="DNA methylase specificity domain"/>
    <property type="match status" value="2"/>
</dbReference>
<protein>
    <submittedName>
        <fullName evidence="5">Restriction endonuclease subunit S</fullName>
    </submittedName>
</protein>
<dbReference type="EMBL" id="WERV01000009">
    <property type="protein sequence ID" value="MDV7715909.1"/>
    <property type="molecule type" value="Genomic_DNA"/>
</dbReference>
<dbReference type="GO" id="GO:0009307">
    <property type="term" value="P:DNA restriction-modification system"/>
    <property type="evidence" value="ECO:0007669"/>
    <property type="project" value="UniProtKB-KW"/>
</dbReference>
<reference evidence="5" key="1">
    <citation type="submission" date="2019-10" db="EMBL/GenBank/DDBJ databases">
        <title>Malate fermentation in French cider.</title>
        <authorList>
            <person name="Cousin F.J."/>
            <person name="Medina Fernandez S."/>
            <person name="Misery B."/>
            <person name="Laplace J.-M."/>
            <person name="Cretenet M."/>
        </authorList>
    </citation>
    <scope>NUCLEOTIDE SEQUENCE</scope>
    <source>
        <strain evidence="5">UCMA15129</strain>
    </source>
</reference>
<evidence type="ECO:0000313" key="5">
    <source>
        <dbReference type="EMBL" id="MDV7715909.1"/>
    </source>
</evidence>
<dbReference type="InterPro" id="IPR000055">
    <property type="entry name" value="Restrct_endonuc_typeI_TRD"/>
</dbReference>
<dbReference type="AlphaFoldDB" id="A0AAJ2UBH6"/>
<gene>
    <name evidence="5" type="ORF">GA838_09270</name>
</gene>
<dbReference type="InterPro" id="IPR052021">
    <property type="entry name" value="Type-I_RS_S_subunit"/>
</dbReference>
<dbReference type="Gene3D" id="3.90.220.20">
    <property type="entry name" value="DNA methylase specificity domains"/>
    <property type="match status" value="2"/>
</dbReference>
<keyword evidence="2" id="KW-0680">Restriction system</keyword>
<keyword evidence="5" id="KW-0255">Endonuclease</keyword>
<evidence type="ECO:0000256" key="1">
    <source>
        <dbReference type="ARBA" id="ARBA00010923"/>
    </source>
</evidence>
<sequence length="380" mass="43087">MGDVSDIQGGGTPDSKNQAYWSGDINWFTPTEVFNQGYLSESRRKITKEGLLKSSATLMPPGTVLMTSRAGVGDMGILTQAAATNQGFQSMIPHKEMPSYLLYSMQFFISRMANKLASGSTFMEISGKQLAKIEVMIPGDSQERELLCNFFKNLDDMITVNQRKLNELKKLKKAYLQKMFPKNGVSIPELRFAGFTTPWEKRKSKSLFQSIVEKGKSNLPVLSVTQDSGVVFRDEIDINIKYDHSTLDSYKVVHPGDFVISLRSFQGGFELSNKLGITSPAYTIFISRDPSKQSNLFWEVQFKSYRFVESLKTVTFGVRDGKSISFKEFSDLKLLYPIDIKEQIQIGTFFKSLDDLITVNQRKLDKLKELKKGYLQKMFI</sequence>
<dbReference type="PANTHER" id="PTHR30408">
    <property type="entry name" value="TYPE-1 RESTRICTION ENZYME ECOKI SPECIFICITY PROTEIN"/>
    <property type="match status" value="1"/>
</dbReference>
<dbReference type="Proteomes" id="UP001281024">
    <property type="component" value="Unassembled WGS sequence"/>
</dbReference>
<feature type="domain" description="Type I restriction modification DNA specificity" evidence="4">
    <location>
        <begin position="2"/>
        <end position="169"/>
    </location>
</feature>
<keyword evidence="5" id="KW-0378">Hydrolase</keyword>
<accession>A0AAJ2UBH6</accession>
<name>A0AAJ2UBH6_OENOE</name>
<dbReference type="GO" id="GO:0004519">
    <property type="term" value="F:endonuclease activity"/>
    <property type="evidence" value="ECO:0007669"/>
    <property type="project" value="UniProtKB-KW"/>
</dbReference>
<dbReference type="GO" id="GO:0003677">
    <property type="term" value="F:DNA binding"/>
    <property type="evidence" value="ECO:0007669"/>
    <property type="project" value="UniProtKB-KW"/>
</dbReference>
<comment type="similarity">
    <text evidence="1">Belongs to the type-I restriction system S methylase family.</text>
</comment>